<dbReference type="OrthoDB" id="9810951at2"/>
<evidence type="ECO:0000256" key="7">
    <source>
        <dbReference type="ARBA" id="ARBA00023136"/>
    </source>
</evidence>
<name>A0A328AEE2_9CAUL</name>
<feature type="transmembrane region" description="Helical" evidence="8">
    <location>
        <begin position="417"/>
        <end position="438"/>
    </location>
</feature>
<comment type="caution">
    <text evidence="10">The sequence shown here is derived from an EMBL/GenBank/DDBJ whole genome shotgun (WGS) entry which is preliminary data.</text>
</comment>
<dbReference type="InterPro" id="IPR038731">
    <property type="entry name" value="RgtA/B/C-like"/>
</dbReference>
<evidence type="ECO:0000256" key="1">
    <source>
        <dbReference type="ARBA" id="ARBA00004651"/>
    </source>
</evidence>
<dbReference type="GO" id="GO:0009103">
    <property type="term" value="P:lipopolysaccharide biosynthetic process"/>
    <property type="evidence" value="ECO:0007669"/>
    <property type="project" value="TreeGrafter"/>
</dbReference>
<evidence type="ECO:0000256" key="6">
    <source>
        <dbReference type="ARBA" id="ARBA00022989"/>
    </source>
</evidence>
<dbReference type="EMBL" id="QFYQ01000001">
    <property type="protein sequence ID" value="RAK53050.1"/>
    <property type="molecule type" value="Genomic_DNA"/>
</dbReference>
<dbReference type="Pfam" id="PF13231">
    <property type="entry name" value="PMT_2"/>
    <property type="match status" value="1"/>
</dbReference>
<evidence type="ECO:0000313" key="10">
    <source>
        <dbReference type="EMBL" id="RAK53050.1"/>
    </source>
</evidence>
<dbReference type="GO" id="GO:0016763">
    <property type="term" value="F:pentosyltransferase activity"/>
    <property type="evidence" value="ECO:0007669"/>
    <property type="project" value="TreeGrafter"/>
</dbReference>
<keyword evidence="3" id="KW-0328">Glycosyltransferase</keyword>
<feature type="domain" description="Glycosyltransferase RgtA/B/C/D-like" evidence="9">
    <location>
        <begin position="70"/>
        <end position="238"/>
    </location>
</feature>
<dbReference type="InterPro" id="IPR050297">
    <property type="entry name" value="LipidA_mod_glycosyltrf_83"/>
</dbReference>
<dbReference type="AlphaFoldDB" id="A0A328AEE2"/>
<comment type="subcellular location">
    <subcellularLocation>
        <location evidence="1">Cell membrane</location>
        <topology evidence="1">Multi-pass membrane protein</topology>
    </subcellularLocation>
</comment>
<gene>
    <name evidence="10" type="ORF">DJ017_00135</name>
</gene>
<reference evidence="11" key="1">
    <citation type="submission" date="2018-05" db="EMBL/GenBank/DDBJ databases">
        <authorList>
            <person name="Li X."/>
        </authorList>
    </citation>
    <scope>NUCLEOTIDE SEQUENCE [LARGE SCALE GENOMIC DNA]</scope>
    <source>
        <strain evidence="11">LX32</strain>
    </source>
</reference>
<keyword evidence="7 8" id="KW-0472">Membrane</keyword>
<dbReference type="GO" id="GO:0010041">
    <property type="term" value="P:response to iron(III) ion"/>
    <property type="evidence" value="ECO:0007669"/>
    <property type="project" value="TreeGrafter"/>
</dbReference>
<feature type="transmembrane region" description="Helical" evidence="8">
    <location>
        <begin position="102"/>
        <end position="120"/>
    </location>
</feature>
<keyword evidence="6 8" id="KW-1133">Transmembrane helix</keyword>
<feature type="transmembrane region" description="Helical" evidence="8">
    <location>
        <begin position="307"/>
        <end position="325"/>
    </location>
</feature>
<feature type="transmembrane region" description="Helical" evidence="8">
    <location>
        <begin position="331"/>
        <end position="349"/>
    </location>
</feature>
<evidence type="ECO:0000256" key="8">
    <source>
        <dbReference type="SAM" id="Phobius"/>
    </source>
</evidence>
<evidence type="ECO:0000256" key="4">
    <source>
        <dbReference type="ARBA" id="ARBA00022679"/>
    </source>
</evidence>
<dbReference type="PANTHER" id="PTHR33908:SF3">
    <property type="entry name" value="UNDECAPRENYL PHOSPHATE-ALPHA-4-AMINO-4-DEOXY-L-ARABINOSE ARABINOSYL TRANSFERASE"/>
    <property type="match status" value="1"/>
</dbReference>
<feature type="transmembrane region" description="Helical" evidence="8">
    <location>
        <begin position="126"/>
        <end position="144"/>
    </location>
</feature>
<keyword evidence="4 10" id="KW-0808">Transferase</keyword>
<evidence type="ECO:0000256" key="2">
    <source>
        <dbReference type="ARBA" id="ARBA00022475"/>
    </source>
</evidence>
<protein>
    <submittedName>
        <fullName evidence="10">Glycosyltransferase family 39 protein</fullName>
    </submittedName>
</protein>
<organism evidence="10 11">
    <name type="scientific">Phenylobacterium soli</name>
    <dbReference type="NCBI Taxonomy" id="2170551"/>
    <lineage>
        <taxon>Bacteria</taxon>
        <taxon>Pseudomonadati</taxon>
        <taxon>Pseudomonadota</taxon>
        <taxon>Alphaproteobacteria</taxon>
        <taxon>Caulobacterales</taxon>
        <taxon>Caulobacteraceae</taxon>
        <taxon>Phenylobacterium</taxon>
    </lineage>
</organism>
<evidence type="ECO:0000259" key="9">
    <source>
        <dbReference type="Pfam" id="PF13231"/>
    </source>
</evidence>
<evidence type="ECO:0000313" key="11">
    <source>
        <dbReference type="Proteomes" id="UP000249254"/>
    </source>
</evidence>
<evidence type="ECO:0000256" key="3">
    <source>
        <dbReference type="ARBA" id="ARBA00022676"/>
    </source>
</evidence>
<feature type="transmembrane region" description="Helical" evidence="8">
    <location>
        <begin position="356"/>
        <end position="378"/>
    </location>
</feature>
<dbReference type="Proteomes" id="UP000249254">
    <property type="component" value="Unassembled WGS sequence"/>
</dbReference>
<dbReference type="RefSeq" id="WP_111526803.1">
    <property type="nucleotide sequence ID" value="NZ_JBHRSG010000001.1"/>
</dbReference>
<evidence type="ECO:0000256" key="5">
    <source>
        <dbReference type="ARBA" id="ARBA00022692"/>
    </source>
</evidence>
<proteinExistence type="predicted"/>
<feature type="transmembrane region" description="Helical" evidence="8">
    <location>
        <begin position="279"/>
        <end position="300"/>
    </location>
</feature>
<sequence>MTLQAELAKWSRGWRGPAAAAFIAFLAGLPGLLAVPPLDRDESRFAQATAQMLESRDFVVIRYQDEPRFKKPVGIHWLQAASVSLLSSPEARDIWAYRIPSLLGAMLAAAACAWGAAAFFGPEAGLLAGAMLGTTFLLSTEAMIAKTDAVLCGATTLAMAALARLYASAREGPSAGRRVAMTFWAAMGVAALVKGPVGPMVAGLAILMLLAMERRPRWLAKLRPYWGLIVFLLIVGPWAGAVTVATDGGFWSKAVGGDLAPKLAGGQETHGAPPGYHTLLAPLLLFPMTLLLPAALVTGWRRRAEPGVRFALAWLIPTWLVFELLPTKLVHYTLPAYGAVCWLAAAALVEPLGKRVKIAGAILAGLFGALLAGAVFYLDSLYGEGVDLAFAILAAACLAAAGLGGAYMLLRKTSPLPAVATALGFGLLGHAALAAGLAPRLDPLWLSKRTEAAMGKARLLPRQGIADAPVAVAGYAEPSLVFALGTETELGGPEEAAQAIAEHRPAVVETREEPAFQQALKADHARADLVAEVKGLDYSSGHKMTLRIYKAPEGAQGGQP</sequence>
<dbReference type="PANTHER" id="PTHR33908">
    <property type="entry name" value="MANNOSYLTRANSFERASE YKCB-RELATED"/>
    <property type="match status" value="1"/>
</dbReference>
<feature type="transmembrane region" description="Helical" evidence="8">
    <location>
        <begin position="390"/>
        <end position="410"/>
    </location>
</feature>
<feature type="transmembrane region" description="Helical" evidence="8">
    <location>
        <begin position="179"/>
        <end position="212"/>
    </location>
</feature>
<keyword evidence="5 8" id="KW-0812">Transmembrane</keyword>
<keyword evidence="2" id="KW-1003">Cell membrane</keyword>
<feature type="transmembrane region" description="Helical" evidence="8">
    <location>
        <begin position="16"/>
        <end position="35"/>
    </location>
</feature>
<keyword evidence="11" id="KW-1185">Reference proteome</keyword>
<dbReference type="GO" id="GO:0005886">
    <property type="term" value="C:plasma membrane"/>
    <property type="evidence" value="ECO:0007669"/>
    <property type="project" value="UniProtKB-SubCell"/>
</dbReference>
<feature type="transmembrane region" description="Helical" evidence="8">
    <location>
        <begin position="224"/>
        <end position="245"/>
    </location>
</feature>
<accession>A0A328AEE2</accession>